<dbReference type="Proteomes" id="UP000504624">
    <property type="component" value="Unplaced"/>
</dbReference>
<feature type="non-terminal residue" evidence="2">
    <location>
        <position position="1"/>
    </location>
</feature>
<reference evidence="2" key="1">
    <citation type="submission" date="2025-08" db="UniProtKB">
        <authorList>
            <consortium name="RefSeq"/>
        </authorList>
    </citation>
    <scope>IDENTIFICATION</scope>
</reference>
<sequence length="239" mass="25779">IPRFLTGLGVKFGISFPCFPWQKSGKSCVILSAWDLSGFIPSFSPHPDFIKPFEGKTSTFLLQALQIPSSPPPGLWNFRENSGKGAELSASSRFSSSFQSGGASGAAGDQNELLARISHLEVENQNLRSVVSDLQMAIFKLESRLNALEKSSSGSHQPSPVPPTQVSLGNAAGFPLGIELPEGSTIRVVKCPGLDPVLPPKSHQVGLEHSHSHSWAFGLPCSDSKFTLFLFSFPLNIWF</sequence>
<evidence type="ECO:0000313" key="1">
    <source>
        <dbReference type="Proteomes" id="UP000504624"/>
    </source>
</evidence>
<proteinExistence type="predicted"/>
<accession>A0A6J0J7Y2</accession>
<evidence type="ECO:0000313" key="2">
    <source>
        <dbReference type="RefSeq" id="XP_017695060.1"/>
    </source>
</evidence>
<dbReference type="GeneID" id="108509954"/>
<protein>
    <submittedName>
        <fullName evidence="2">Uncharacterized protein LOC108509954</fullName>
    </submittedName>
</protein>
<dbReference type="AlphaFoldDB" id="A0A6J0J7Y2"/>
<name>A0A6J0J7Y2_9PASS</name>
<keyword evidence="1" id="KW-1185">Reference proteome</keyword>
<dbReference type="RefSeq" id="XP_017695060.1">
    <property type="nucleotide sequence ID" value="XM_017839571.1"/>
</dbReference>
<organism evidence="1 2">
    <name type="scientific">Lepidothrix coronata</name>
    <name type="common">blue-crowned manakin</name>
    <dbReference type="NCBI Taxonomy" id="321398"/>
    <lineage>
        <taxon>Eukaryota</taxon>
        <taxon>Metazoa</taxon>
        <taxon>Chordata</taxon>
        <taxon>Craniata</taxon>
        <taxon>Vertebrata</taxon>
        <taxon>Euteleostomi</taxon>
        <taxon>Archelosauria</taxon>
        <taxon>Archosauria</taxon>
        <taxon>Dinosauria</taxon>
        <taxon>Saurischia</taxon>
        <taxon>Theropoda</taxon>
        <taxon>Coelurosauria</taxon>
        <taxon>Aves</taxon>
        <taxon>Neognathae</taxon>
        <taxon>Neoaves</taxon>
        <taxon>Telluraves</taxon>
        <taxon>Australaves</taxon>
        <taxon>Passeriformes</taxon>
        <taxon>Pipridae</taxon>
        <taxon>Lepidothrix</taxon>
    </lineage>
</organism>
<gene>
    <name evidence="2" type="primary">LOC108509954</name>
</gene>
<dbReference type="OrthoDB" id="331763at2759"/>